<keyword evidence="1" id="KW-1133">Transmembrane helix</keyword>
<feature type="transmembrane region" description="Helical" evidence="1">
    <location>
        <begin position="384"/>
        <end position="402"/>
    </location>
</feature>
<dbReference type="AlphaFoldDB" id="A0A0K8QNI0"/>
<accession>A0A0K8QNI0</accession>
<feature type="transmembrane region" description="Helical" evidence="1">
    <location>
        <begin position="305"/>
        <end position="323"/>
    </location>
</feature>
<organism evidence="3">
    <name type="scientific">Mizugakiibacter sediminis</name>
    <dbReference type="NCBI Taxonomy" id="1475481"/>
    <lineage>
        <taxon>Bacteria</taxon>
        <taxon>Pseudomonadati</taxon>
        <taxon>Pseudomonadota</taxon>
        <taxon>Gammaproteobacteria</taxon>
        <taxon>Lysobacterales</taxon>
        <taxon>Rhodanobacteraceae</taxon>
        <taxon>Mizugakiibacter</taxon>
    </lineage>
</organism>
<feature type="transmembrane region" description="Helical" evidence="1">
    <location>
        <begin position="330"/>
        <end position="350"/>
    </location>
</feature>
<reference evidence="2" key="1">
    <citation type="submission" date="2015-03" db="EMBL/GenBank/DDBJ databases">
        <title>Draft genome sequence of Mizugakiibacter sediminis skMP5.</title>
        <authorList>
            <person name="Watanabe T."/>
            <person name="Kojima H."/>
            <person name="Fukui M."/>
        </authorList>
    </citation>
    <scope>NUCLEOTIDE SEQUENCE</scope>
    <source>
        <strain evidence="2">SkMP5</strain>
    </source>
</reference>
<name>A0A0K8QNI0_9GAMM</name>
<evidence type="ECO:0000313" key="4">
    <source>
        <dbReference type="Proteomes" id="UP000253740"/>
    </source>
</evidence>
<dbReference type="RefSeq" id="WP_062537056.1">
    <property type="nucleotide sequence ID" value="NZ_DF970209.1"/>
</dbReference>
<dbReference type="Pfam" id="PF06123">
    <property type="entry name" value="CreD"/>
    <property type="match status" value="1"/>
</dbReference>
<dbReference type="EMBL" id="DF952378">
    <property type="protein sequence ID" value="GAN44746.1"/>
    <property type="molecule type" value="Genomic_DNA"/>
</dbReference>
<reference evidence="3" key="2">
    <citation type="submission" date="2015-08" db="EMBL/GenBank/DDBJ databases">
        <title>Complete DNA Sequence of Pseudomonas syringae pv. actinidiae, the Causal Agent of Kiwifruit Canker Disease.</title>
        <authorList>
            <person name="Rikkerink E.H.A."/>
            <person name="Fineran P.C."/>
        </authorList>
    </citation>
    <scope>NUCLEOTIDE SEQUENCE</scope>
    <source>
        <strain evidence="3">SkMP5</strain>
    </source>
</reference>
<keyword evidence="1" id="KW-0812">Transmembrane</keyword>
<feature type="transmembrane region" description="Helical" evidence="1">
    <location>
        <begin position="408"/>
        <end position="427"/>
    </location>
</feature>
<proteinExistence type="predicted"/>
<dbReference type="PIRSF" id="PIRSF004548">
    <property type="entry name" value="CreD"/>
    <property type="match status" value="1"/>
</dbReference>
<dbReference type="EMBL" id="DF970209">
    <property type="protein sequence ID" value="GAP66460.1"/>
    <property type="molecule type" value="Genomic_DNA"/>
</dbReference>
<dbReference type="HOGENOM" id="CLU_036281_1_0_6"/>
<protein>
    <submittedName>
        <fullName evidence="2 3">Membrane protein</fullName>
    </submittedName>
</protein>
<keyword evidence="1" id="KW-0472">Membrane</keyword>
<evidence type="ECO:0000313" key="2">
    <source>
        <dbReference type="EMBL" id="GAN44746.1"/>
    </source>
</evidence>
<dbReference type="NCBIfam" id="NF008712">
    <property type="entry name" value="PRK11715.1-1"/>
    <property type="match status" value="1"/>
</dbReference>
<dbReference type="PANTHER" id="PTHR30092:SF0">
    <property type="entry name" value="INNER MEMBRANE PROTEIN CRED"/>
    <property type="match status" value="1"/>
</dbReference>
<evidence type="ECO:0000313" key="3">
    <source>
        <dbReference type="EMBL" id="GAP66460.1"/>
    </source>
</evidence>
<gene>
    <name evidence="2" type="ORF">MBSD_1281</name>
    <name evidence="3" type="ORF">MBSD_n1768</name>
</gene>
<dbReference type="GO" id="GO:0005886">
    <property type="term" value="C:plasma membrane"/>
    <property type="evidence" value="ECO:0007669"/>
    <property type="project" value="TreeGrafter"/>
</dbReference>
<feature type="transmembrane region" description="Helical" evidence="1">
    <location>
        <begin position="356"/>
        <end position="377"/>
    </location>
</feature>
<dbReference type="PANTHER" id="PTHR30092">
    <property type="entry name" value="INNER MEMBRANE PROTEIN CRED"/>
    <property type="match status" value="1"/>
</dbReference>
<keyword evidence="4" id="KW-1185">Reference proteome</keyword>
<dbReference type="InterPro" id="IPR010364">
    <property type="entry name" value="Uncharacterised_IM_CreD"/>
</dbReference>
<sequence>MRRSDSITLKALGVGVLALLISIPLAQVRDLLRERVGMREQAIAQIAQRWGAPQTLGGAVLAVPMAVTVRDGKEARVEHRMRIVLADALDVRATLATERRSYGIYEAPVYTAQVRLGGRFRAADLAALAPSGATARWSEARLWLPIADVHGIRALDAVRIDGVAREPQPDSAALGDLHVVAVPLSAVAAPSGVDAMPARDVAFEATFTLAGTRSLRVLPLARRTEATIAGAWPDPGFAGAFLPAERRVEADGFSARWQVLDLNRGFGQRWWAGEVGGADLAGAAFGVDLVQPVDVYQQNERTGKYGILFVAFTFVAFFLFEVLRRLRVHPVQYLLIGLALATFYLVLLALSEQIGFARAYLAAALAVATLVGGYAGAVLRARRAGLLLGALMLLVYALLYGLVVAERYSLLAGALALLAAVALLMYLTRRVDWYRYGGAAATPAETP</sequence>
<dbReference type="OrthoDB" id="9791851at2"/>
<dbReference type="STRING" id="1475481.GCA_000953855_01802"/>
<dbReference type="Proteomes" id="UP000253740">
    <property type="component" value="Unassembled WGS sequence"/>
</dbReference>
<evidence type="ECO:0000256" key="1">
    <source>
        <dbReference type="SAM" id="Phobius"/>
    </source>
</evidence>